<evidence type="ECO:0000313" key="1">
    <source>
        <dbReference type="EMBL" id="KII74378.1"/>
    </source>
</evidence>
<accession>A0A0C2JY13</accession>
<gene>
    <name evidence="1" type="ORF">RF11_04646</name>
</gene>
<proteinExistence type="predicted"/>
<dbReference type="AlphaFoldDB" id="A0A0C2JY13"/>
<name>A0A0C2JY13_THEKT</name>
<keyword evidence="2" id="KW-1185">Reference proteome</keyword>
<dbReference type="Proteomes" id="UP000031668">
    <property type="component" value="Unassembled WGS sequence"/>
</dbReference>
<comment type="caution">
    <text evidence="1">The sequence shown here is derived from an EMBL/GenBank/DDBJ whole genome shotgun (WGS) entry which is preliminary data.</text>
</comment>
<reference evidence="1 2" key="1">
    <citation type="journal article" date="2014" name="Genome Biol. Evol.">
        <title>The genome of the myxosporean Thelohanellus kitauei shows adaptations to nutrient acquisition within its fish host.</title>
        <authorList>
            <person name="Yang Y."/>
            <person name="Xiong J."/>
            <person name="Zhou Z."/>
            <person name="Huo F."/>
            <person name="Miao W."/>
            <person name="Ran C."/>
            <person name="Liu Y."/>
            <person name="Zhang J."/>
            <person name="Feng J."/>
            <person name="Wang M."/>
            <person name="Wang M."/>
            <person name="Wang L."/>
            <person name="Yao B."/>
        </authorList>
    </citation>
    <scope>NUCLEOTIDE SEQUENCE [LARGE SCALE GENOMIC DNA]</scope>
    <source>
        <strain evidence="1">Wuqing</strain>
    </source>
</reference>
<organism evidence="1 2">
    <name type="scientific">Thelohanellus kitauei</name>
    <name type="common">Myxosporean</name>
    <dbReference type="NCBI Taxonomy" id="669202"/>
    <lineage>
        <taxon>Eukaryota</taxon>
        <taxon>Metazoa</taxon>
        <taxon>Cnidaria</taxon>
        <taxon>Myxozoa</taxon>
        <taxon>Myxosporea</taxon>
        <taxon>Bivalvulida</taxon>
        <taxon>Platysporina</taxon>
        <taxon>Myxobolidae</taxon>
        <taxon>Thelohanellus</taxon>
    </lineage>
</organism>
<protein>
    <submittedName>
        <fullName evidence="1">Uncharacterized protein</fullName>
    </submittedName>
</protein>
<dbReference type="EMBL" id="JWZT01000436">
    <property type="protein sequence ID" value="KII74378.1"/>
    <property type="molecule type" value="Genomic_DNA"/>
</dbReference>
<sequence length="127" mass="15073">MKFDFLKFQGLSQQNVELDLKNNGNNRERKYKRDINAGDAWSQKKPLIHKIKVYGNIVGWKLTIETKVYDKEPFIPWTSDFIEKVFLTSYQVKQLGKLWNYTYEKDVIKPLWNQLINFLVDGIINTA</sequence>
<evidence type="ECO:0000313" key="2">
    <source>
        <dbReference type="Proteomes" id="UP000031668"/>
    </source>
</evidence>